<keyword evidence="4" id="KW-0804">Transcription</keyword>
<dbReference type="CDD" id="cd05466">
    <property type="entry name" value="PBP2_LTTR_substrate"/>
    <property type="match status" value="1"/>
</dbReference>
<evidence type="ECO:0000313" key="8">
    <source>
        <dbReference type="Proteomes" id="UP000199013"/>
    </source>
</evidence>
<dbReference type="InterPro" id="IPR005119">
    <property type="entry name" value="LysR_subst-bd"/>
</dbReference>
<evidence type="ECO:0000256" key="1">
    <source>
        <dbReference type="ARBA" id="ARBA00009437"/>
    </source>
</evidence>
<dbReference type="EMBL" id="FLUV01002127">
    <property type="protein sequence ID" value="SBW26782.1"/>
    <property type="molecule type" value="Genomic_DNA"/>
</dbReference>
<reference evidence="8" key="1">
    <citation type="submission" date="2016-02" db="EMBL/GenBank/DDBJ databases">
        <authorList>
            <person name="Wibberg D."/>
        </authorList>
    </citation>
    <scope>NUCLEOTIDE SEQUENCE [LARGE SCALE GENOMIC DNA]</scope>
</reference>
<dbReference type="GO" id="GO:0032993">
    <property type="term" value="C:protein-DNA complex"/>
    <property type="evidence" value="ECO:0007669"/>
    <property type="project" value="TreeGrafter"/>
</dbReference>
<feature type="domain" description="HTH lysR-type" evidence="6">
    <location>
        <begin position="28"/>
        <end position="85"/>
    </location>
</feature>
<dbReference type="InterPro" id="IPR000847">
    <property type="entry name" value="LysR_HTH_N"/>
</dbReference>
<keyword evidence="8" id="KW-1185">Reference proteome</keyword>
<dbReference type="SUPFAM" id="SSF53850">
    <property type="entry name" value="Periplasmic binding protein-like II"/>
    <property type="match status" value="1"/>
</dbReference>
<evidence type="ECO:0000256" key="5">
    <source>
        <dbReference type="SAM" id="MobiDB-lite"/>
    </source>
</evidence>
<proteinExistence type="inferred from homology"/>
<dbReference type="GO" id="GO:0003700">
    <property type="term" value="F:DNA-binding transcription factor activity"/>
    <property type="evidence" value="ECO:0007669"/>
    <property type="project" value="InterPro"/>
</dbReference>
<dbReference type="SUPFAM" id="SSF46785">
    <property type="entry name" value="Winged helix' DNA-binding domain"/>
    <property type="match status" value="1"/>
</dbReference>
<protein>
    <submittedName>
        <fullName evidence="7">LysR family transcriptional regulator</fullName>
    </submittedName>
</protein>
<sequence>MGDAGQPGVDEGAIGQPCHGVNGGKGPVRIEQLECLAAVTRLGSMRAASEALHMSQPALSETIRNLERELGLTLLDRRRTGATISATGGELLPYIIDVLESVDRLRAAAGDQQRSSRMIRIGTVNAATVPLVTPAMRDFHAAHPTTQVEIVNTQQADIHRLLLDGGLDLGLVNLMDGDDVSPDLETVELFRGRAVLCCRSDSTLAQLPTVSPQQLLTEPFIAMRSGYVMHRYVHRLFRDKPPAFSYSTDGAEMGKLMVAQGLGVTVLPDYSVAGDPLERSGIITYRPLETDDATVILVIQRRRTRHLPTAVRQLQTILLKHAVDYRSTHQIPCFHNNSGKP</sequence>
<dbReference type="PRINTS" id="PR00039">
    <property type="entry name" value="HTHLYSR"/>
</dbReference>
<dbReference type="PANTHER" id="PTHR30346">
    <property type="entry name" value="TRANSCRIPTIONAL DUAL REGULATOR HCAR-RELATED"/>
    <property type="match status" value="1"/>
</dbReference>
<dbReference type="Pfam" id="PF00126">
    <property type="entry name" value="HTH_1"/>
    <property type="match status" value="1"/>
</dbReference>
<dbReference type="Gene3D" id="3.40.190.290">
    <property type="match status" value="1"/>
</dbReference>
<keyword evidence="3" id="KW-0238">DNA-binding</keyword>
<dbReference type="AlphaFoldDB" id="A0A1C3PAE6"/>
<dbReference type="PANTHER" id="PTHR30346:SF0">
    <property type="entry name" value="HCA OPERON TRANSCRIPTIONAL ACTIVATOR HCAR"/>
    <property type="match status" value="1"/>
</dbReference>
<feature type="region of interest" description="Disordered" evidence="5">
    <location>
        <begin position="1"/>
        <end position="20"/>
    </location>
</feature>
<dbReference type="Gene3D" id="1.10.10.10">
    <property type="entry name" value="Winged helix-like DNA-binding domain superfamily/Winged helix DNA-binding domain"/>
    <property type="match status" value="1"/>
</dbReference>
<evidence type="ECO:0000256" key="2">
    <source>
        <dbReference type="ARBA" id="ARBA00023015"/>
    </source>
</evidence>
<keyword evidence="2" id="KW-0805">Transcription regulation</keyword>
<dbReference type="InterPro" id="IPR036390">
    <property type="entry name" value="WH_DNA-bd_sf"/>
</dbReference>
<comment type="similarity">
    <text evidence="1">Belongs to the LysR transcriptional regulatory family.</text>
</comment>
<organism evidence="7 8">
    <name type="scientific">Candidatus Protofrankia californiensis</name>
    <dbReference type="NCBI Taxonomy" id="1839754"/>
    <lineage>
        <taxon>Bacteria</taxon>
        <taxon>Bacillati</taxon>
        <taxon>Actinomycetota</taxon>
        <taxon>Actinomycetes</taxon>
        <taxon>Frankiales</taxon>
        <taxon>Frankiaceae</taxon>
        <taxon>Protofrankia</taxon>
    </lineage>
</organism>
<gene>
    <name evidence="7" type="ORF">FDG2_5041</name>
</gene>
<evidence type="ECO:0000313" key="7">
    <source>
        <dbReference type="EMBL" id="SBW26782.1"/>
    </source>
</evidence>
<dbReference type="PROSITE" id="PS50931">
    <property type="entry name" value="HTH_LYSR"/>
    <property type="match status" value="1"/>
</dbReference>
<dbReference type="Proteomes" id="UP000199013">
    <property type="component" value="Unassembled WGS sequence"/>
</dbReference>
<dbReference type="InterPro" id="IPR036388">
    <property type="entry name" value="WH-like_DNA-bd_sf"/>
</dbReference>
<dbReference type="GO" id="GO:0003677">
    <property type="term" value="F:DNA binding"/>
    <property type="evidence" value="ECO:0007669"/>
    <property type="project" value="UniProtKB-KW"/>
</dbReference>
<dbReference type="Pfam" id="PF03466">
    <property type="entry name" value="LysR_substrate"/>
    <property type="match status" value="1"/>
</dbReference>
<name>A0A1C3PAE6_9ACTN</name>
<accession>A0A1C3PAE6</accession>
<evidence type="ECO:0000256" key="3">
    <source>
        <dbReference type="ARBA" id="ARBA00023125"/>
    </source>
</evidence>
<evidence type="ECO:0000256" key="4">
    <source>
        <dbReference type="ARBA" id="ARBA00023163"/>
    </source>
</evidence>
<evidence type="ECO:0000259" key="6">
    <source>
        <dbReference type="PROSITE" id="PS50931"/>
    </source>
</evidence>